<evidence type="ECO:0000256" key="2">
    <source>
        <dbReference type="ARBA" id="ARBA00008989"/>
    </source>
</evidence>
<dbReference type="GO" id="GO:0030388">
    <property type="term" value="P:fructose 1,6-bisphosphate metabolic process"/>
    <property type="evidence" value="ECO:0007669"/>
    <property type="project" value="TreeGrafter"/>
</dbReference>
<organism evidence="8 9">
    <name type="scientific">Candidatus Lambdaproteobacteria bacterium RIFOXYD2_FULL_56_26</name>
    <dbReference type="NCBI Taxonomy" id="1817773"/>
    <lineage>
        <taxon>Bacteria</taxon>
        <taxon>Pseudomonadati</taxon>
        <taxon>Pseudomonadota</taxon>
        <taxon>Candidatus Lambdaproteobacteria</taxon>
    </lineage>
</organism>
<keyword evidence="7" id="KW-0119">Carbohydrate metabolism</keyword>
<keyword evidence="6" id="KW-0464">Manganese</keyword>
<dbReference type="GO" id="GO:0006071">
    <property type="term" value="P:glycerol metabolic process"/>
    <property type="evidence" value="ECO:0007669"/>
    <property type="project" value="InterPro"/>
</dbReference>
<dbReference type="AlphaFoldDB" id="A0A1F6GZD8"/>
<name>A0A1F6GZD8_9PROT</name>
<dbReference type="EC" id="3.1.3.11" evidence="3"/>
<reference evidence="8 9" key="1">
    <citation type="journal article" date="2016" name="Nat. Commun.">
        <title>Thousands of microbial genomes shed light on interconnected biogeochemical processes in an aquifer system.</title>
        <authorList>
            <person name="Anantharaman K."/>
            <person name="Brown C.T."/>
            <person name="Hug L.A."/>
            <person name="Sharon I."/>
            <person name="Castelle C.J."/>
            <person name="Probst A.J."/>
            <person name="Thomas B.C."/>
            <person name="Singh A."/>
            <person name="Wilkins M.J."/>
            <person name="Karaoz U."/>
            <person name="Brodie E.L."/>
            <person name="Williams K.H."/>
            <person name="Hubbard S.S."/>
            <person name="Banfield J.F."/>
        </authorList>
    </citation>
    <scope>NUCLEOTIDE SEQUENCE [LARGE SCALE GENOMIC DNA]</scope>
</reference>
<evidence type="ECO:0000256" key="4">
    <source>
        <dbReference type="ARBA" id="ARBA00022723"/>
    </source>
</evidence>
<dbReference type="GO" id="GO:0005829">
    <property type="term" value="C:cytosol"/>
    <property type="evidence" value="ECO:0007669"/>
    <property type="project" value="TreeGrafter"/>
</dbReference>
<dbReference type="Proteomes" id="UP000177583">
    <property type="component" value="Unassembled WGS sequence"/>
</dbReference>
<protein>
    <recommendedName>
        <fullName evidence="3">fructose-bisphosphatase</fullName>
        <ecNumber evidence="3">3.1.3.11</ecNumber>
    </recommendedName>
</protein>
<gene>
    <name evidence="8" type="ORF">A2557_01015</name>
</gene>
<dbReference type="InterPro" id="IPR004464">
    <property type="entry name" value="FBPase_class-2/SBPase"/>
</dbReference>
<evidence type="ECO:0000256" key="7">
    <source>
        <dbReference type="ARBA" id="ARBA00023277"/>
    </source>
</evidence>
<evidence type="ECO:0000256" key="5">
    <source>
        <dbReference type="ARBA" id="ARBA00022801"/>
    </source>
</evidence>
<evidence type="ECO:0000256" key="1">
    <source>
        <dbReference type="ARBA" id="ARBA00001273"/>
    </source>
</evidence>
<dbReference type="Pfam" id="PF03320">
    <property type="entry name" value="FBPase_glpX"/>
    <property type="match status" value="1"/>
</dbReference>
<evidence type="ECO:0000256" key="3">
    <source>
        <dbReference type="ARBA" id="ARBA00013093"/>
    </source>
</evidence>
<dbReference type="SUPFAM" id="SSF56655">
    <property type="entry name" value="Carbohydrate phosphatase"/>
    <property type="match status" value="1"/>
</dbReference>
<dbReference type="Gene3D" id="3.40.190.90">
    <property type="match status" value="1"/>
</dbReference>
<dbReference type="EMBL" id="MFNF01000015">
    <property type="protein sequence ID" value="OGH03517.1"/>
    <property type="molecule type" value="Genomic_DNA"/>
</dbReference>
<evidence type="ECO:0000313" key="9">
    <source>
        <dbReference type="Proteomes" id="UP000177583"/>
    </source>
</evidence>
<dbReference type="PANTHER" id="PTHR30447">
    <property type="entry name" value="FRUCTOSE-1,6-BISPHOSPHATASE CLASS 2"/>
    <property type="match status" value="1"/>
</dbReference>
<dbReference type="GO" id="GO:0006094">
    <property type="term" value="P:gluconeogenesis"/>
    <property type="evidence" value="ECO:0007669"/>
    <property type="project" value="InterPro"/>
</dbReference>
<comment type="caution">
    <text evidence="8">The sequence shown here is derived from an EMBL/GenBank/DDBJ whole genome shotgun (WGS) entry which is preliminary data.</text>
</comment>
<evidence type="ECO:0000313" key="8">
    <source>
        <dbReference type="EMBL" id="OGH03517.1"/>
    </source>
</evidence>
<evidence type="ECO:0000256" key="6">
    <source>
        <dbReference type="ARBA" id="ARBA00023211"/>
    </source>
</evidence>
<accession>A0A1F6GZD8</accession>
<dbReference type="PANTHER" id="PTHR30447:SF0">
    <property type="entry name" value="FRUCTOSE-1,6-BISPHOSPHATASE 1 CLASS 2-RELATED"/>
    <property type="match status" value="1"/>
</dbReference>
<dbReference type="GO" id="GO:0046872">
    <property type="term" value="F:metal ion binding"/>
    <property type="evidence" value="ECO:0007669"/>
    <property type="project" value="UniProtKB-KW"/>
</dbReference>
<keyword evidence="5" id="KW-0378">Hydrolase</keyword>
<dbReference type="GO" id="GO:0042132">
    <property type="term" value="F:fructose 1,6-bisphosphate 1-phosphatase activity"/>
    <property type="evidence" value="ECO:0007669"/>
    <property type="project" value="UniProtKB-EC"/>
</dbReference>
<dbReference type="Gene3D" id="3.30.540.10">
    <property type="entry name" value="Fructose-1,6-Bisphosphatase, subunit A, domain 1"/>
    <property type="match status" value="1"/>
</dbReference>
<comment type="similarity">
    <text evidence="2">Belongs to the FBPase class 2 family.</text>
</comment>
<comment type="catalytic activity">
    <reaction evidence="1">
        <text>beta-D-fructose 1,6-bisphosphate + H2O = beta-D-fructose 6-phosphate + phosphate</text>
        <dbReference type="Rhea" id="RHEA:11064"/>
        <dbReference type="ChEBI" id="CHEBI:15377"/>
        <dbReference type="ChEBI" id="CHEBI:32966"/>
        <dbReference type="ChEBI" id="CHEBI:43474"/>
        <dbReference type="ChEBI" id="CHEBI:57634"/>
        <dbReference type="EC" id="3.1.3.11"/>
    </reaction>
</comment>
<proteinExistence type="inferred from homology"/>
<sequence length="313" mass="33845">MDQNFGMELVRATELAALTAGLHQGQGQPVQLVNAARAALTRGLNRINVDATLLNDRFMGVSDVFPLPPSVGMGGPRMEIAALSVEGHEALAHGRNNTASYAAIAHPGTLLPLPRVMAEFIVAPQGAHGVVDLEQSITTNIKRIARSLKKYTENVTVCVLDAPRHAEMIAEIQSCGARIKRILAGEISAALAVMTGKSDLFMGIGLAHDMGLVAAAIRCLGGYMEGRLYLENEEERQIAKDFGLFEGKIYKYEDLARSNQVSFAGTGVTPGQFLEGIQFTQSGAISHSFVVRGESRTFRHIQTTHFFDHMPVF</sequence>
<keyword evidence="4" id="KW-0479">Metal-binding</keyword>